<reference evidence="1 2" key="1">
    <citation type="submission" date="2016-11" db="EMBL/GenBank/DDBJ databases">
        <authorList>
            <person name="Jaros S."/>
            <person name="Januszkiewicz K."/>
            <person name="Wedrychowicz H."/>
        </authorList>
    </citation>
    <scope>NUCLEOTIDE SEQUENCE [LARGE SCALE GENOMIC DNA]</scope>
    <source>
        <strain evidence="1 2">DSM 3090</strain>
    </source>
</reference>
<dbReference type="RefSeq" id="WP_072903428.1">
    <property type="nucleotide sequence ID" value="NZ_FRAD01000010.1"/>
</dbReference>
<evidence type="ECO:0000313" key="1">
    <source>
        <dbReference type="EMBL" id="SHJ96953.1"/>
    </source>
</evidence>
<evidence type="ECO:0000313" key="2">
    <source>
        <dbReference type="Proteomes" id="UP000183952"/>
    </source>
</evidence>
<name>A0A1M6NMN8_9CLOT</name>
<gene>
    <name evidence="1" type="ORF">SAMN02745248_01455</name>
</gene>
<sequence length="81" mass="9325">MKLELREGSYGTIKCVNCKRVMMIIDSKVIGRVELKCNRCGAVLYSERLNMGKYTTSKSSPNEKPKYVKNRQGMEFLINDE</sequence>
<keyword evidence="2" id="KW-1185">Reference proteome</keyword>
<proteinExistence type="predicted"/>
<dbReference type="EMBL" id="FRAD01000010">
    <property type="protein sequence ID" value="SHJ96953.1"/>
    <property type="molecule type" value="Genomic_DNA"/>
</dbReference>
<evidence type="ECO:0008006" key="3">
    <source>
        <dbReference type="Google" id="ProtNLM"/>
    </source>
</evidence>
<protein>
    <recommendedName>
        <fullName evidence="3">Mu-like prophage protein Com</fullName>
    </recommendedName>
</protein>
<dbReference type="AlphaFoldDB" id="A0A1M6NMN8"/>
<dbReference type="Proteomes" id="UP000183952">
    <property type="component" value="Unassembled WGS sequence"/>
</dbReference>
<organism evidence="1 2">
    <name type="scientific">Hathewaya proteolytica DSM 3090</name>
    <dbReference type="NCBI Taxonomy" id="1121331"/>
    <lineage>
        <taxon>Bacteria</taxon>
        <taxon>Bacillati</taxon>
        <taxon>Bacillota</taxon>
        <taxon>Clostridia</taxon>
        <taxon>Eubacteriales</taxon>
        <taxon>Clostridiaceae</taxon>
        <taxon>Hathewaya</taxon>
    </lineage>
</organism>
<accession>A0A1M6NMN8</accession>
<dbReference type="OrthoDB" id="5460091at2"/>